<evidence type="ECO:0000313" key="5">
    <source>
        <dbReference type="Proteomes" id="UP001140094"/>
    </source>
</evidence>
<organism evidence="4 5">
    <name type="scientific">Coemansia guatemalensis</name>
    <dbReference type="NCBI Taxonomy" id="2761395"/>
    <lineage>
        <taxon>Eukaryota</taxon>
        <taxon>Fungi</taxon>
        <taxon>Fungi incertae sedis</taxon>
        <taxon>Zoopagomycota</taxon>
        <taxon>Kickxellomycotina</taxon>
        <taxon>Kickxellomycetes</taxon>
        <taxon>Kickxellales</taxon>
        <taxon>Kickxellaceae</taxon>
        <taxon>Coemansia</taxon>
    </lineage>
</organism>
<dbReference type="AlphaFoldDB" id="A0A9W8I5Q6"/>
<keyword evidence="1" id="KW-0862">Zinc</keyword>
<feature type="compositionally biased region" description="Low complexity" evidence="2">
    <location>
        <begin position="178"/>
        <end position="193"/>
    </location>
</feature>
<comment type="caution">
    <text evidence="4">The sequence shown here is derived from an EMBL/GenBank/DDBJ whole genome shotgun (WGS) entry which is preliminary data.</text>
</comment>
<dbReference type="SUPFAM" id="SSF57850">
    <property type="entry name" value="RING/U-box"/>
    <property type="match status" value="1"/>
</dbReference>
<feature type="compositionally biased region" description="Low complexity" evidence="2">
    <location>
        <begin position="156"/>
        <end position="170"/>
    </location>
</feature>
<sequence>MVLSMDTTRLSDLTSHKAARWMHQSSALGAPMASNPSDCRLSALPTPVCGFSKTTTRGSQKLHTIPEEALVQYQDTIQHSPDSVQRPQAAAKQSRRVSGRSHKSSIKVPFSAAELPAMLMSDMGDVQQLYGAISSPEYPQDMSSPDHTNSSPSLQPMSISPSPRSMSVSPGISEMQLASAPSPQSSSPTTQPRRSSRRRMQRVELTGPYLVPRGYTATSPQSSTSQNTNSRRTSSGAGRRDGQAAESSRAARSRGRRRRITSSSDGSNHNDSSSATGGTPSIDSDLSCEVTIFTKGTSVLAGPTCPFCHKVLEGTEEQIYAHGNECLDQMSCKDDQQTGRSNGKMVSYVFEGVERVRATSLFEGSLSAEFGCGPAHMDEKNDEDVDVDQDDVEYGQAQYTDSDLIISKTNNDPLYNTDHLPRSDDPQPEEDVMLPEDQPVEPPHQDSSEAHHHQNHGRTHPDMVMNNGASQLLIDALKARIREQSALLESVPKCVGCYEAFKQPCVSINCWHVLCEQCWMSALGNKKLCPQCMHITQPADLRRIYM</sequence>
<feature type="compositionally biased region" description="Low complexity" evidence="2">
    <location>
        <begin position="261"/>
        <end position="274"/>
    </location>
</feature>
<feature type="compositionally biased region" description="Low complexity" evidence="2">
    <location>
        <begin position="218"/>
        <end position="235"/>
    </location>
</feature>
<dbReference type="GO" id="GO:0016567">
    <property type="term" value="P:protein ubiquitination"/>
    <property type="evidence" value="ECO:0007669"/>
    <property type="project" value="TreeGrafter"/>
</dbReference>
<evidence type="ECO:0000256" key="2">
    <source>
        <dbReference type="SAM" id="MobiDB-lite"/>
    </source>
</evidence>
<keyword evidence="1" id="KW-0863">Zinc-finger</keyword>
<feature type="domain" description="RING-type" evidence="3">
    <location>
        <begin position="494"/>
        <end position="532"/>
    </location>
</feature>
<dbReference type="EMBL" id="JANBUO010000005">
    <property type="protein sequence ID" value="KAJ2809322.1"/>
    <property type="molecule type" value="Genomic_DNA"/>
</dbReference>
<evidence type="ECO:0000259" key="3">
    <source>
        <dbReference type="PROSITE" id="PS50089"/>
    </source>
</evidence>
<feature type="compositionally biased region" description="Basic residues" evidence="2">
    <location>
        <begin position="93"/>
        <end position="105"/>
    </location>
</feature>
<dbReference type="GO" id="GO:0061630">
    <property type="term" value="F:ubiquitin protein ligase activity"/>
    <property type="evidence" value="ECO:0007669"/>
    <property type="project" value="TreeGrafter"/>
</dbReference>
<feature type="region of interest" description="Disordered" evidence="2">
    <location>
        <begin position="396"/>
        <end position="462"/>
    </location>
</feature>
<evidence type="ECO:0000256" key="1">
    <source>
        <dbReference type="PROSITE-ProRule" id="PRU00175"/>
    </source>
</evidence>
<keyword evidence="1" id="KW-0479">Metal-binding</keyword>
<reference evidence="4" key="1">
    <citation type="submission" date="2022-07" db="EMBL/GenBank/DDBJ databases">
        <title>Phylogenomic reconstructions and comparative analyses of Kickxellomycotina fungi.</title>
        <authorList>
            <person name="Reynolds N.K."/>
            <person name="Stajich J.E."/>
            <person name="Barry K."/>
            <person name="Grigoriev I.V."/>
            <person name="Crous P."/>
            <person name="Smith M.E."/>
        </authorList>
    </citation>
    <scope>NUCLEOTIDE SEQUENCE</scope>
    <source>
        <strain evidence="4">NRRL 1565</strain>
    </source>
</reference>
<feature type="region of interest" description="Disordered" evidence="2">
    <location>
        <begin position="79"/>
        <end position="105"/>
    </location>
</feature>
<feature type="region of interest" description="Disordered" evidence="2">
    <location>
        <begin position="135"/>
        <end position="281"/>
    </location>
</feature>
<dbReference type="Proteomes" id="UP001140094">
    <property type="component" value="Unassembled WGS sequence"/>
</dbReference>
<dbReference type="Pfam" id="PF15926">
    <property type="entry name" value="RNF220"/>
    <property type="match status" value="1"/>
</dbReference>
<dbReference type="PANTHER" id="PTHR13459">
    <property type="entry name" value="E3 UBIQUITIN-PROTEIN LIGASE RNF220 ISOFORM X1"/>
    <property type="match status" value="1"/>
</dbReference>
<dbReference type="PROSITE" id="PS50089">
    <property type="entry name" value="ZF_RING_2"/>
    <property type="match status" value="1"/>
</dbReference>
<accession>A0A9W8I5Q6</accession>
<feature type="compositionally biased region" description="Basic and acidic residues" evidence="2">
    <location>
        <begin position="443"/>
        <end position="452"/>
    </location>
</feature>
<evidence type="ECO:0000313" key="4">
    <source>
        <dbReference type="EMBL" id="KAJ2809322.1"/>
    </source>
</evidence>
<dbReference type="InterPro" id="IPR052443">
    <property type="entry name" value="E3_ubiq-ligase_RNF220-like"/>
</dbReference>
<dbReference type="InterPro" id="IPR013083">
    <property type="entry name" value="Znf_RING/FYVE/PHD"/>
</dbReference>
<dbReference type="Pfam" id="PF13923">
    <property type="entry name" value="zf-C3HC4_2"/>
    <property type="match status" value="1"/>
</dbReference>
<dbReference type="InterPro" id="IPR001841">
    <property type="entry name" value="Znf_RING"/>
</dbReference>
<feature type="compositionally biased region" description="Polar residues" evidence="2">
    <location>
        <begin position="397"/>
        <end position="414"/>
    </location>
</feature>
<name>A0A9W8I5Q6_9FUNG</name>
<gene>
    <name evidence="4" type="ORF">H4R20_000225</name>
</gene>
<proteinExistence type="predicted"/>
<feature type="compositionally biased region" description="Polar residues" evidence="2">
    <location>
        <begin position="141"/>
        <end position="155"/>
    </location>
</feature>
<keyword evidence="5" id="KW-1185">Reference proteome</keyword>
<dbReference type="GO" id="GO:0008270">
    <property type="term" value="F:zinc ion binding"/>
    <property type="evidence" value="ECO:0007669"/>
    <property type="project" value="UniProtKB-KW"/>
</dbReference>
<dbReference type="Gene3D" id="3.30.40.10">
    <property type="entry name" value="Zinc/RING finger domain, C3HC4 (zinc finger)"/>
    <property type="match status" value="1"/>
</dbReference>
<protein>
    <recommendedName>
        <fullName evidence="3">RING-type domain-containing protein</fullName>
    </recommendedName>
</protein>
<dbReference type="InterPro" id="IPR031824">
    <property type="entry name" value="RNF220_mid"/>
</dbReference>
<dbReference type="OrthoDB" id="6270329at2759"/>
<dbReference type="PANTHER" id="PTHR13459:SF1">
    <property type="entry name" value="E3 UBIQUITIN-PROTEIN LIGASE RNF220 ISOFORM X1"/>
    <property type="match status" value="1"/>
</dbReference>
<feature type="compositionally biased region" description="Basic residues" evidence="2">
    <location>
        <begin position="251"/>
        <end position="260"/>
    </location>
</feature>